<evidence type="ECO:0000313" key="2">
    <source>
        <dbReference type="Proteomes" id="UP001388673"/>
    </source>
</evidence>
<protein>
    <recommendedName>
        <fullName evidence="3">Pentatricopeptide repeat domain-containing protein</fullName>
    </recommendedName>
</protein>
<dbReference type="EMBL" id="JBCAWK010000007">
    <property type="protein sequence ID" value="KAK8853447.1"/>
    <property type="molecule type" value="Genomic_DNA"/>
</dbReference>
<sequence>MSSSRNALHVLRLIWMEQAPSMAARPLSTVALARDIDTATSSTTPSRAVSPLTTTQLHFSQSQSPHDSASTFLEPESPEYTTASLTLPPRHFHADPIPWPTIFPHSQTHRKKQKFCDPLYRLVTTRQYDDALRIYEELRSHGIHIQHRHVYLDAAVSALRRGKQGVFLRWLELYPNRPATSNHPGLKSIWSPIIEQVLHQSQEQPELLSLFLETTAKKGLLPTILPPLLPHLAFTVPPQLSRQTVDRIITSYRTATTSSESTSARATVQQEFVAAQVNKWWSTYLRQLIVAGWNDDARALYESPPSGVEWDHFTDKVARETLDSRSESGHERDGVVDSDPTSLASHIRAALHDLPTPNRLAALTGVLSHSEVRRQYPSLFSRFKSRFTRPPTTLPDRTTPTIQERLWLHAEIINLQREGQHEQALRLFQQNFVWSGLPRPPQSKVLVDDSNSCTKKQRCYPTVQIMTTIIPSVLHMLPEPSDETLVAYHHLYLNSIPKYLPSLRPTSTTHAVFLRHIAKFAGPAAGIGALKVLQEGGHDLDEACYAAVLYSLGGRRRTHQMYQLLDEMEEERGVGVGKRTYKGLVAILVKTGLGDDAGKVFWRAREKLGADDVLDGLLVE</sequence>
<dbReference type="InterPro" id="IPR011990">
    <property type="entry name" value="TPR-like_helical_dom_sf"/>
</dbReference>
<accession>A0AAW0YYW6</accession>
<dbReference type="AlphaFoldDB" id="A0AAW0YYW6"/>
<comment type="caution">
    <text evidence="1">The sequence shown here is derived from an EMBL/GenBank/DDBJ whole genome shotgun (WGS) entry which is preliminary data.</text>
</comment>
<evidence type="ECO:0008006" key="3">
    <source>
        <dbReference type="Google" id="ProtNLM"/>
    </source>
</evidence>
<dbReference type="Proteomes" id="UP001388673">
    <property type="component" value="Unassembled WGS sequence"/>
</dbReference>
<dbReference type="RefSeq" id="XP_066802633.1">
    <property type="nucleotide sequence ID" value="XM_066947254.1"/>
</dbReference>
<proteinExistence type="predicted"/>
<dbReference type="Gene3D" id="1.25.40.10">
    <property type="entry name" value="Tetratricopeptide repeat domain"/>
    <property type="match status" value="1"/>
</dbReference>
<dbReference type="GeneID" id="92181411"/>
<evidence type="ECO:0000313" key="1">
    <source>
        <dbReference type="EMBL" id="KAK8853447.1"/>
    </source>
</evidence>
<reference evidence="1 2" key="1">
    <citation type="journal article" date="2024" name="bioRxiv">
        <title>Comparative genomics of Cryptococcus and Kwoniella reveals pathogenesis evolution and contrasting karyotype dynamics via intercentromeric recombination or chromosome fusion.</title>
        <authorList>
            <person name="Coelho M.A."/>
            <person name="David-Palma M."/>
            <person name="Shea T."/>
            <person name="Bowers K."/>
            <person name="McGinley-Smith S."/>
            <person name="Mohammad A.W."/>
            <person name="Gnirke A."/>
            <person name="Yurkov A.M."/>
            <person name="Nowrousian M."/>
            <person name="Sun S."/>
            <person name="Cuomo C.A."/>
            <person name="Heitman J."/>
        </authorList>
    </citation>
    <scope>NUCLEOTIDE SEQUENCE [LARGE SCALE GENOMIC DNA]</scope>
    <source>
        <strain evidence="1 2">CBS 13917</strain>
    </source>
</reference>
<dbReference type="KEGG" id="kne:92181411"/>
<name>A0AAW0YYW6_9TREE</name>
<keyword evidence="2" id="KW-1185">Reference proteome</keyword>
<organism evidence="1 2">
    <name type="scientific">Kwoniella newhampshirensis</name>
    <dbReference type="NCBI Taxonomy" id="1651941"/>
    <lineage>
        <taxon>Eukaryota</taxon>
        <taxon>Fungi</taxon>
        <taxon>Dikarya</taxon>
        <taxon>Basidiomycota</taxon>
        <taxon>Agaricomycotina</taxon>
        <taxon>Tremellomycetes</taxon>
        <taxon>Tremellales</taxon>
        <taxon>Cryptococcaceae</taxon>
        <taxon>Kwoniella</taxon>
    </lineage>
</organism>
<gene>
    <name evidence="1" type="ORF">IAR55_004153</name>
</gene>